<dbReference type="OrthoDB" id="5954824at2759"/>
<keyword evidence="2" id="KW-1185">Reference proteome</keyword>
<evidence type="ECO:0000313" key="2">
    <source>
        <dbReference type="Proteomes" id="UP000466442"/>
    </source>
</evidence>
<dbReference type="InterPro" id="IPR016024">
    <property type="entry name" value="ARM-type_fold"/>
</dbReference>
<dbReference type="EMBL" id="WIXP02000007">
    <property type="protein sequence ID" value="KAF6207651.1"/>
    <property type="molecule type" value="Genomic_DNA"/>
</dbReference>
<reference evidence="1" key="1">
    <citation type="journal article" date="2021" name="Mol. Ecol. Resour.">
        <title>Apolygus lucorum genome provides insights into omnivorousness and mesophyll feeding.</title>
        <authorList>
            <person name="Liu Y."/>
            <person name="Liu H."/>
            <person name="Wang H."/>
            <person name="Huang T."/>
            <person name="Liu B."/>
            <person name="Yang B."/>
            <person name="Yin L."/>
            <person name="Li B."/>
            <person name="Zhang Y."/>
            <person name="Zhang S."/>
            <person name="Jiang F."/>
            <person name="Zhang X."/>
            <person name="Ren Y."/>
            <person name="Wang B."/>
            <person name="Wang S."/>
            <person name="Lu Y."/>
            <person name="Wu K."/>
            <person name="Fan W."/>
            <person name="Wang G."/>
        </authorList>
    </citation>
    <scope>NUCLEOTIDE SEQUENCE</scope>
    <source>
        <strain evidence="1">12Hb</strain>
    </source>
</reference>
<dbReference type="PANTHER" id="PTHR21207">
    <property type="entry name" value="PARKIN COREGULATED GENE PROTEIN PARK2 COREGULATED"/>
    <property type="match status" value="1"/>
</dbReference>
<accession>A0A6A4K6D0</accession>
<dbReference type="PANTHER" id="PTHR21207:SF2">
    <property type="entry name" value="PARKIN COREGULATED GENE PROTEIN"/>
    <property type="match status" value="1"/>
</dbReference>
<organism evidence="1 2">
    <name type="scientific">Apolygus lucorum</name>
    <name type="common">Small green plant bug</name>
    <name type="synonym">Lygocoris lucorum</name>
    <dbReference type="NCBI Taxonomy" id="248454"/>
    <lineage>
        <taxon>Eukaryota</taxon>
        <taxon>Metazoa</taxon>
        <taxon>Ecdysozoa</taxon>
        <taxon>Arthropoda</taxon>
        <taxon>Hexapoda</taxon>
        <taxon>Insecta</taxon>
        <taxon>Pterygota</taxon>
        <taxon>Neoptera</taxon>
        <taxon>Paraneoptera</taxon>
        <taxon>Hemiptera</taxon>
        <taxon>Heteroptera</taxon>
        <taxon>Panheteroptera</taxon>
        <taxon>Cimicomorpha</taxon>
        <taxon>Miridae</taxon>
        <taxon>Mirini</taxon>
        <taxon>Apolygus</taxon>
    </lineage>
</organism>
<gene>
    <name evidence="1" type="ORF">GE061_016098</name>
</gene>
<evidence type="ECO:0000313" key="1">
    <source>
        <dbReference type="EMBL" id="KAF6207651.1"/>
    </source>
</evidence>
<dbReference type="GO" id="GO:0051879">
    <property type="term" value="F:Hsp90 protein binding"/>
    <property type="evidence" value="ECO:0007669"/>
    <property type="project" value="TreeGrafter"/>
</dbReference>
<dbReference type="AlphaFoldDB" id="A0A6A4K6D0"/>
<sequence>MLELSRSELETRMKKMNNKCYPEMDGVQPRVRKKPEPRVVPPFSIQSLQKNTIVAPLPKGKPPKPFPVGQSSFRNYYKRGDFPIGMDLDQNGYKIAWRVNVEDIDYHYYLPMFFEGLTETEHPYKFFSQYGIRDMVTMAPHKVVPVIPQIIIPIKNALNTHNNIVIATALKVLQDLASSSEEVGRALVPYYRQILAPLNFMKDQNVSKFNEGGGDDDIDYGQQKRENVGDLVQETLEVLERFGGRDAFINIKYMIPTYESCVRF</sequence>
<dbReference type="GO" id="GO:0030544">
    <property type="term" value="F:Hsp70 protein binding"/>
    <property type="evidence" value="ECO:0007669"/>
    <property type="project" value="TreeGrafter"/>
</dbReference>
<proteinExistence type="predicted"/>
<name>A0A6A4K6D0_APOLU</name>
<dbReference type="Pfam" id="PF10274">
    <property type="entry name" value="ParcG"/>
    <property type="match status" value="1"/>
</dbReference>
<dbReference type="InterPro" id="IPR019399">
    <property type="entry name" value="Parkin_co-regulated_protein"/>
</dbReference>
<dbReference type="SUPFAM" id="SSF48371">
    <property type="entry name" value="ARM repeat"/>
    <property type="match status" value="1"/>
</dbReference>
<dbReference type="Proteomes" id="UP000466442">
    <property type="component" value="Unassembled WGS sequence"/>
</dbReference>
<protein>
    <submittedName>
        <fullName evidence="1">Uncharacterized protein</fullName>
    </submittedName>
</protein>
<comment type="caution">
    <text evidence="1">The sequence shown here is derived from an EMBL/GenBank/DDBJ whole genome shotgun (WGS) entry which is preliminary data.</text>
</comment>